<dbReference type="InterPro" id="IPR029058">
    <property type="entry name" value="AB_hydrolase_fold"/>
</dbReference>
<dbReference type="PANTHER" id="PTHR43798">
    <property type="entry name" value="MONOACYLGLYCEROL LIPASE"/>
    <property type="match status" value="1"/>
</dbReference>
<evidence type="ECO:0000259" key="1">
    <source>
        <dbReference type="Pfam" id="PF12697"/>
    </source>
</evidence>
<comment type="caution">
    <text evidence="2">The sequence shown here is derived from an EMBL/GenBank/DDBJ whole genome shotgun (WGS) entry which is preliminary data.</text>
</comment>
<dbReference type="InterPro" id="IPR050266">
    <property type="entry name" value="AB_hydrolase_sf"/>
</dbReference>
<evidence type="ECO:0000313" key="2">
    <source>
        <dbReference type="EMBL" id="MDW0112010.1"/>
    </source>
</evidence>
<proteinExistence type="predicted"/>
<keyword evidence="3" id="KW-1185">Reference proteome</keyword>
<dbReference type="Proteomes" id="UP001282284">
    <property type="component" value="Unassembled WGS sequence"/>
</dbReference>
<dbReference type="Gene3D" id="3.40.50.1820">
    <property type="entry name" value="alpha/beta hydrolase"/>
    <property type="match status" value="1"/>
</dbReference>
<dbReference type="EMBL" id="JAUBDI010000001">
    <property type="protein sequence ID" value="MDW0112010.1"/>
    <property type="molecule type" value="Genomic_DNA"/>
</dbReference>
<dbReference type="SUPFAM" id="SSF53474">
    <property type="entry name" value="alpha/beta-Hydrolases"/>
    <property type="match status" value="1"/>
</dbReference>
<dbReference type="GO" id="GO:0016787">
    <property type="term" value="F:hydrolase activity"/>
    <property type="evidence" value="ECO:0007669"/>
    <property type="project" value="UniProtKB-KW"/>
</dbReference>
<name>A0ABU4G4V6_9BACL</name>
<feature type="domain" description="AB hydrolase-1" evidence="1">
    <location>
        <begin position="18"/>
        <end position="242"/>
    </location>
</feature>
<dbReference type="InterPro" id="IPR000073">
    <property type="entry name" value="AB_hydrolase_1"/>
</dbReference>
<accession>A0ABU4G4V6</accession>
<dbReference type="Pfam" id="PF12697">
    <property type="entry name" value="Abhydrolase_6"/>
    <property type="match status" value="1"/>
</dbReference>
<keyword evidence="2" id="KW-0378">Hydrolase</keyword>
<protein>
    <submittedName>
        <fullName evidence="2">Alpha/beta hydrolase</fullName>
    </submittedName>
</protein>
<evidence type="ECO:0000313" key="3">
    <source>
        <dbReference type="Proteomes" id="UP001282284"/>
    </source>
</evidence>
<organism evidence="2 3">
    <name type="scientific">Sporosarcina saromensis</name>
    <dbReference type="NCBI Taxonomy" id="359365"/>
    <lineage>
        <taxon>Bacteria</taxon>
        <taxon>Bacillati</taxon>
        <taxon>Bacillota</taxon>
        <taxon>Bacilli</taxon>
        <taxon>Bacillales</taxon>
        <taxon>Caryophanaceae</taxon>
        <taxon>Sporosarcina</taxon>
    </lineage>
</organism>
<sequence length="256" mass="29043">MNEVMDFEEYGNENAPLLLFLHGGGVGGWMWDKQIDDFSHYHCIVPTLQGHGVRRNEEEFSIRGNAEEMIDLIKEKGAGKDVHIIGFSIGAQICLEMIDLAPTLITSAVINSATVIPMKFVQPLIAPTILLTFPLVKSRSFAKVQAKQLYMDGEYFEKYYEDSVKLKPSTLIQMLKENMSYALPENRSNSTVRILVTVGERETRILKKSVKQIVEHYVNCKELFIPNMGHGFPVAQPQLFNEVVEKWITKGNVHKL</sequence>
<dbReference type="RefSeq" id="WP_317941877.1">
    <property type="nucleotide sequence ID" value="NZ_JAUBDI010000001.1"/>
</dbReference>
<gene>
    <name evidence="2" type="ORF">QT711_02350</name>
</gene>
<reference evidence="2 3" key="1">
    <citation type="submission" date="2023-06" db="EMBL/GenBank/DDBJ databases">
        <title>Sporosarcina sp. nov., isolated from Korean traditional fermented seafood 'Jeotgal'.</title>
        <authorList>
            <person name="Yang A.I."/>
            <person name="Shin N.-R."/>
        </authorList>
    </citation>
    <scope>NUCLEOTIDE SEQUENCE [LARGE SCALE GENOMIC DNA]</scope>
    <source>
        <strain evidence="2 3">KCTC13119</strain>
    </source>
</reference>